<protein>
    <submittedName>
        <fullName evidence="1">DUF3732 domain-containing protein</fullName>
    </submittedName>
</protein>
<dbReference type="OrthoDB" id="103556at2"/>
<gene>
    <name evidence="1" type="ORF">EQM13_00540</name>
</gene>
<reference evidence="2" key="1">
    <citation type="submission" date="2019-01" db="EMBL/GenBank/DDBJ databases">
        <title>Draft genomes of a novel of Sporanaerobacter strains.</title>
        <authorList>
            <person name="Ma S."/>
        </authorList>
    </citation>
    <scope>NUCLEOTIDE SEQUENCE [LARGE SCALE GENOMIC DNA]</scope>
    <source>
        <strain evidence="2">NJN-17</strain>
    </source>
</reference>
<evidence type="ECO:0000313" key="1">
    <source>
        <dbReference type="EMBL" id="QAT60164.1"/>
    </source>
</evidence>
<sequence>MSLWLESVEQHDDSTGKEKAIKKIEDRICDIDEILDKDSLEDRKQSVLSRISVDMSEWAKELNLEHSENPYRLDMNKVTVIVDKADRPVPLKQLGSGSNWVGIHLITYFALHKYFITLNRPVPNFIFLDQPSQVYFPSELDEKNTDWNMVSTLYNFITNRTSELKGKLQVIIVDHANLKDENFRNSVIEDWWNENNLVPEDWYKK</sequence>
<dbReference type="AlphaFoldDB" id="A0A410Q8C7"/>
<evidence type="ECO:0000313" key="2">
    <source>
        <dbReference type="Proteomes" id="UP000287969"/>
    </source>
</evidence>
<proteinExistence type="predicted"/>
<dbReference type="Proteomes" id="UP000287969">
    <property type="component" value="Chromosome"/>
</dbReference>
<name>A0A410Q8C7_9FIRM</name>
<organism evidence="1 2">
    <name type="scientific">Acidilutibacter cellobiosedens</name>
    <dbReference type="NCBI Taxonomy" id="2507161"/>
    <lineage>
        <taxon>Bacteria</taxon>
        <taxon>Bacillati</taxon>
        <taxon>Bacillota</taxon>
        <taxon>Tissierellia</taxon>
        <taxon>Tissierellales</taxon>
        <taxon>Acidilutibacteraceae</taxon>
        <taxon>Acidilutibacter</taxon>
    </lineage>
</organism>
<accession>A0A410Q8C7</accession>
<dbReference type="EMBL" id="CP035282">
    <property type="protein sequence ID" value="QAT60164.1"/>
    <property type="molecule type" value="Genomic_DNA"/>
</dbReference>
<keyword evidence="2" id="KW-1185">Reference proteome</keyword>
<dbReference type="InterPro" id="IPR022205">
    <property type="entry name" value="DUF3732"/>
</dbReference>
<dbReference type="KEGG" id="spoa:EQM13_00540"/>
<dbReference type="Pfam" id="PF12532">
    <property type="entry name" value="DUF3732"/>
    <property type="match status" value="1"/>
</dbReference>